<comment type="caution">
    <text evidence="1">The sequence shown here is derived from an EMBL/GenBank/DDBJ whole genome shotgun (WGS) entry which is preliminary data.</text>
</comment>
<evidence type="ECO:0000313" key="1">
    <source>
        <dbReference type="EMBL" id="KGG82855.1"/>
    </source>
</evidence>
<protein>
    <submittedName>
        <fullName evidence="1">Uncharacterized protein</fullName>
    </submittedName>
</protein>
<evidence type="ECO:0000313" key="2">
    <source>
        <dbReference type="Proteomes" id="UP000029567"/>
    </source>
</evidence>
<sequence>MSKATYTSGPWSAHESNAIVGQKLDDHPIWLRPVIARFETGVKEADARLMAAAPELLDACMAMLEWDDREKDHAIDFSARMDLCRAAFDKARAAIAKATGQPHE</sequence>
<dbReference type="AlphaFoldDB" id="A0A0E3BUN1"/>
<dbReference type="Proteomes" id="UP000029567">
    <property type="component" value="Unassembled WGS sequence"/>
</dbReference>
<accession>A0A0E3BUN1</accession>
<dbReference type="RefSeq" id="WP_052088512.1">
    <property type="nucleotide sequence ID" value="NZ_AWTN01000148.1"/>
</dbReference>
<gene>
    <name evidence="1" type="ORF">P245_25605</name>
</gene>
<name>A0A0E3BUN1_9BURK</name>
<organism evidence="1 2">
    <name type="scientific">Comamonas thiooxydans</name>
    <dbReference type="NCBI Taxonomy" id="363952"/>
    <lineage>
        <taxon>Bacteria</taxon>
        <taxon>Pseudomonadati</taxon>
        <taxon>Pseudomonadota</taxon>
        <taxon>Betaproteobacteria</taxon>
        <taxon>Burkholderiales</taxon>
        <taxon>Comamonadaceae</taxon>
        <taxon>Comamonas</taxon>
    </lineage>
</organism>
<reference evidence="1 2" key="1">
    <citation type="submission" date="2013-09" db="EMBL/GenBank/DDBJ databases">
        <title>High correlation between genotypes and phenotypes of environmental bacteria Comamonas testosteroni strains.</title>
        <authorList>
            <person name="Liu L."/>
            <person name="Zhu W."/>
            <person name="Xia X."/>
            <person name="Xu B."/>
            <person name="Luo M."/>
            <person name="Wang G."/>
        </authorList>
    </citation>
    <scope>NUCLEOTIDE SEQUENCE [LARGE SCALE GENOMIC DNA]</scope>
    <source>
        <strain evidence="1 2">JL14</strain>
    </source>
</reference>
<proteinExistence type="predicted"/>
<dbReference type="EMBL" id="AWTN01000148">
    <property type="protein sequence ID" value="KGG82855.1"/>
    <property type="molecule type" value="Genomic_DNA"/>
</dbReference>